<dbReference type="InterPro" id="IPR005794">
    <property type="entry name" value="Fmt"/>
</dbReference>
<comment type="caution">
    <text evidence="8">The sequence shown here is derived from an EMBL/GenBank/DDBJ whole genome shotgun (WGS) entry which is preliminary data.</text>
</comment>
<comment type="similarity">
    <text evidence="1">Belongs to the Fmt family.</text>
</comment>
<evidence type="ECO:0000313" key="8">
    <source>
        <dbReference type="EMBL" id="KAF0291032.1"/>
    </source>
</evidence>
<keyword evidence="9" id="KW-1185">Reference proteome</keyword>
<dbReference type="AlphaFoldDB" id="A0A6A4VKJ1"/>
<feature type="domain" description="Formyl transferase C-terminal" evidence="7">
    <location>
        <begin position="239"/>
        <end position="339"/>
    </location>
</feature>
<proteinExistence type="inferred from homology"/>
<name>A0A6A4VKJ1_AMPAM</name>
<dbReference type="InterPro" id="IPR005793">
    <property type="entry name" value="Formyl_trans_C"/>
</dbReference>
<protein>
    <recommendedName>
        <fullName evidence="3">Methionyl-tRNA formyltransferase, mitochondrial</fullName>
        <ecNumber evidence="2">2.1.2.9</ecNumber>
    </recommendedName>
</protein>
<evidence type="ECO:0000313" key="9">
    <source>
        <dbReference type="Proteomes" id="UP000440578"/>
    </source>
</evidence>
<dbReference type="SUPFAM" id="SSF53328">
    <property type="entry name" value="Formyltransferase"/>
    <property type="match status" value="1"/>
</dbReference>
<evidence type="ECO:0000256" key="3">
    <source>
        <dbReference type="ARBA" id="ARBA00014185"/>
    </source>
</evidence>
<sequence length="352" mass="38039">MNAALATKTLASFLTPSFKQISRIHDLDAGLIINDQDHWEDSSYQSAARVVRELRVVNDFTRRGVALMDAGQLSELAVVCVRLKAGKTAARRYAERHGLPVLDWPPTGLTAGRYHLGVVASFGHLLPSRLIDLFPVGVLNVHASLLPRWRGAAPVVHALLAGDSETGVTIMTVKPHKFDIGDIVAQAAVPISPTVHVQQLTAELAQLGSELLERCMEDIPAALAAARPQTEEGVTLAPRLTPADYRVDWDRPAAAVLRQSRALPGPLLTALSGRRVRLLALSEPEAPAGPPSGAAAAPGRLTRRRRALLVRCADGWLALDRLQLQGKPVMSGEQFWNGYLSGAADDQRCFDR</sequence>
<evidence type="ECO:0000256" key="1">
    <source>
        <dbReference type="ARBA" id="ARBA00010699"/>
    </source>
</evidence>
<evidence type="ECO:0000256" key="2">
    <source>
        <dbReference type="ARBA" id="ARBA00012261"/>
    </source>
</evidence>
<reference evidence="8 9" key="1">
    <citation type="submission" date="2019-07" db="EMBL/GenBank/DDBJ databases">
        <title>Draft genome assembly of a fouling barnacle, Amphibalanus amphitrite (Darwin, 1854): The first reference genome for Thecostraca.</title>
        <authorList>
            <person name="Kim W."/>
        </authorList>
    </citation>
    <scope>NUCLEOTIDE SEQUENCE [LARGE SCALE GENOMIC DNA]</scope>
    <source>
        <strain evidence="8">SNU_AA5</strain>
        <tissue evidence="8">Soma without cirri and trophi</tissue>
    </source>
</reference>
<keyword evidence="4 8" id="KW-0808">Transferase</keyword>
<dbReference type="OrthoDB" id="10268103at2759"/>
<dbReference type="Gene3D" id="3.40.50.12230">
    <property type="match status" value="1"/>
</dbReference>
<dbReference type="EC" id="2.1.2.9" evidence="2"/>
<dbReference type="InterPro" id="IPR011034">
    <property type="entry name" value="Formyl_transferase-like_C_sf"/>
</dbReference>
<dbReference type="EMBL" id="VIIS01001914">
    <property type="protein sequence ID" value="KAF0291032.1"/>
    <property type="molecule type" value="Genomic_DNA"/>
</dbReference>
<evidence type="ECO:0000259" key="6">
    <source>
        <dbReference type="Pfam" id="PF00551"/>
    </source>
</evidence>
<dbReference type="PANTHER" id="PTHR11138">
    <property type="entry name" value="METHIONYL-TRNA FORMYLTRANSFERASE"/>
    <property type="match status" value="1"/>
</dbReference>
<dbReference type="Pfam" id="PF00551">
    <property type="entry name" value="Formyl_trans_N"/>
    <property type="match status" value="1"/>
</dbReference>
<evidence type="ECO:0000256" key="5">
    <source>
        <dbReference type="ARBA" id="ARBA00022917"/>
    </source>
</evidence>
<evidence type="ECO:0000259" key="7">
    <source>
        <dbReference type="Pfam" id="PF02911"/>
    </source>
</evidence>
<organism evidence="8 9">
    <name type="scientific">Amphibalanus amphitrite</name>
    <name type="common">Striped barnacle</name>
    <name type="synonym">Balanus amphitrite</name>
    <dbReference type="NCBI Taxonomy" id="1232801"/>
    <lineage>
        <taxon>Eukaryota</taxon>
        <taxon>Metazoa</taxon>
        <taxon>Ecdysozoa</taxon>
        <taxon>Arthropoda</taxon>
        <taxon>Crustacea</taxon>
        <taxon>Multicrustacea</taxon>
        <taxon>Cirripedia</taxon>
        <taxon>Thoracica</taxon>
        <taxon>Thoracicalcarea</taxon>
        <taxon>Balanomorpha</taxon>
        <taxon>Balanoidea</taxon>
        <taxon>Balanidae</taxon>
        <taxon>Amphibalaninae</taxon>
        <taxon>Amphibalanus</taxon>
    </lineage>
</organism>
<feature type="domain" description="Formyl transferase N-terminal" evidence="6">
    <location>
        <begin position="116"/>
        <end position="213"/>
    </location>
</feature>
<keyword evidence="5" id="KW-0648">Protein biosynthesis</keyword>
<dbReference type="Pfam" id="PF02911">
    <property type="entry name" value="Formyl_trans_C"/>
    <property type="match status" value="1"/>
</dbReference>
<evidence type="ECO:0000256" key="4">
    <source>
        <dbReference type="ARBA" id="ARBA00022679"/>
    </source>
</evidence>
<dbReference type="CDD" id="cd08646">
    <property type="entry name" value="FMT_core_Met-tRNA-FMT_N"/>
    <property type="match status" value="1"/>
</dbReference>
<dbReference type="InterPro" id="IPR002376">
    <property type="entry name" value="Formyl_transf_N"/>
</dbReference>
<dbReference type="GO" id="GO:0004479">
    <property type="term" value="F:methionyl-tRNA formyltransferase activity"/>
    <property type="evidence" value="ECO:0007669"/>
    <property type="project" value="UniProtKB-EC"/>
</dbReference>
<dbReference type="NCBIfam" id="TIGR00460">
    <property type="entry name" value="fmt"/>
    <property type="match status" value="1"/>
</dbReference>
<dbReference type="InterPro" id="IPR036477">
    <property type="entry name" value="Formyl_transf_N_sf"/>
</dbReference>
<dbReference type="PANTHER" id="PTHR11138:SF5">
    <property type="entry name" value="METHIONYL-TRNA FORMYLTRANSFERASE, MITOCHONDRIAL"/>
    <property type="match status" value="1"/>
</dbReference>
<dbReference type="GO" id="GO:0005739">
    <property type="term" value="C:mitochondrion"/>
    <property type="evidence" value="ECO:0007669"/>
    <property type="project" value="TreeGrafter"/>
</dbReference>
<dbReference type="Proteomes" id="UP000440578">
    <property type="component" value="Unassembled WGS sequence"/>
</dbReference>
<accession>A0A6A4VKJ1</accession>
<dbReference type="InterPro" id="IPR041711">
    <property type="entry name" value="Met-tRNA-FMT_N"/>
</dbReference>
<dbReference type="SUPFAM" id="SSF50486">
    <property type="entry name" value="FMT C-terminal domain-like"/>
    <property type="match status" value="1"/>
</dbReference>
<gene>
    <name evidence="8" type="primary">Mtfmt</name>
    <name evidence="8" type="ORF">FJT64_010801</name>
</gene>